<gene>
    <name evidence="9" type="ORF">VKT23_016177</name>
</gene>
<organism evidence="9 10">
    <name type="scientific">Marasmiellus scandens</name>
    <dbReference type="NCBI Taxonomy" id="2682957"/>
    <lineage>
        <taxon>Eukaryota</taxon>
        <taxon>Fungi</taxon>
        <taxon>Dikarya</taxon>
        <taxon>Basidiomycota</taxon>
        <taxon>Agaricomycotina</taxon>
        <taxon>Agaricomycetes</taxon>
        <taxon>Agaricomycetidae</taxon>
        <taxon>Agaricales</taxon>
        <taxon>Marasmiineae</taxon>
        <taxon>Omphalotaceae</taxon>
        <taxon>Marasmiellus</taxon>
    </lineage>
</organism>
<comment type="caution">
    <text evidence="9">The sequence shown here is derived from an EMBL/GenBank/DDBJ whole genome shotgun (WGS) entry which is preliminary data.</text>
</comment>
<keyword evidence="10" id="KW-1185">Reference proteome</keyword>
<dbReference type="Pfam" id="PF00484">
    <property type="entry name" value="Pro_CA"/>
    <property type="match status" value="1"/>
</dbReference>
<evidence type="ECO:0000313" key="9">
    <source>
        <dbReference type="EMBL" id="KAK7442205.1"/>
    </source>
</evidence>
<dbReference type="Proteomes" id="UP001498398">
    <property type="component" value="Unassembled WGS sequence"/>
</dbReference>
<evidence type="ECO:0000256" key="7">
    <source>
        <dbReference type="ARBA" id="ARBA00048348"/>
    </source>
</evidence>
<dbReference type="InterPro" id="IPR001765">
    <property type="entry name" value="Carbonic_anhydrase"/>
</dbReference>
<keyword evidence="5 8" id="KW-0862">Zinc</keyword>
<keyword evidence="6 8" id="KW-0456">Lyase</keyword>
<dbReference type="SMART" id="SM00947">
    <property type="entry name" value="Pro_CA"/>
    <property type="match status" value="1"/>
</dbReference>
<evidence type="ECO:0000313" key="10">
    <source>
        <dbReference type="Proteomes" id="UP001498398"/>
    </source>
</evidence>
<proteinExistence type="inferred from homology"/>
<dbReference type="PANTHER" id="PTHR11002">
    <property type="entry name" value="CARBONIC ANHYDRASE"/>
    <property type="match status" value="1"/>
</dbReference>
<reference evidence="9 10" key="1">
    <citation type="submission" date="2024-01" db="EMBL/GenBank/DDBJ databases">
        <title>A draft genome for the cacao thread blight pathogen Marasmiellus scandens.</title>
        <authorList>
            <person name="Baruah I.K."/>
            <person name="Leung J."/>
            <person name="Bukari Y."/>
            <person name="Amoako-Attah I."/>
            <person name="Meinhardt L.W."/>
            <person name="Bailey B.A."/>
            <person name="Cohen S.P."/>
        </authorList>
    </citation>
    <scope>NUCLEOTIDE SEQUENCE [LARGE SCALE GENOMIC DNA]</scope>
    <source>
        <strain evidence="9 10">GH-19</strain>
    </source>
</reference>
<comment type="catalytic activity">
    <reaction evidence="7 8">
        <text>hydrogencarbonate + H(+) = CO2 + H2O</text>
        <dbReference type="Rhea" id="RHEA:10748"/>
        <dbReference type="ChEBI" id="CHEBI:15377"/>
        <dbReference type="ChEBI" id="CHEBI:15378"/>
        <dbReference type="ChEBI" id="CHEBI:16526"/>
        <dbReference type="ChEBI" id="CHEBI:17544"/>
        <dbReference type="EC" id="4.2.1.1"/>
    </reaction>
</comment>
<dbReference type="PANTHER" id="PTHR11002:SF76">
    <property type="entry name" value="CARBONIC ANHYDRASE"/>
    <property type="match status" value="1"/>
</dbReference>
<evidence type="ECO:0000256" key="3">
    <source>
        <dbReference type="ARBA" id="ARBA00012925"/>
    </source>
</evidence>
<sequence length="202" mass="22761">MSEQPEPQPVLPFDVDEIREITASDHRYIADHPHSPYLFWIGCSDARVPETSMLRGREQQVFTHRHIANLFHGDSVKASLVFFSNLERSEVNRVPEIFVVGHLDCGGVRAAYSVAHGNESPSLHADLLRWLDPLIAFSREIGPDGGVDRLTRENIKQQVKNVLQALVTQDAKHTIHVYGYLYKGDSGFARLVSETYIPKSNS</sequence>
<dbReference type="Gene3D" id="3.40.1050.10">
    <property type="entry name" value="Carbonic anhydrase"/>
    <property type="match status" value="1"/>
</dbReference>
<dbReference type="EMBL" id="JBANRG010000059">
    <property type="protein sequence ID" value="KAK7442205.1"/>
    <property type="molecule type" value="Genomic_DNA"/>
</dbReference>
<comment type="function">
    <text evidence="8">Reversible hydration of carbon dioxide.</text>
</comment>
<evidence type="ECO:0000256" key="1">
    <source>
        <dbReference type="ARBA" id="ARBA00001947"/>
    </source>
</evidence>
<evidence type="ECO:0000256" key="4">
    <source>
        <dbReference type="ARBA" id="ARBA00022723"/>
    </source>
</evidence>
<dbReference type="EC" id="4.2.1.1" evidence="3 8"/>
<evidence type="ECO:0000256" key="5">
    <source>
        <dbReference type="ARBA" id="ARBA00022833"/>
    </source>
</evidence>
<evidence type="ECO:0000256" key="8">
    <source>
        <dbReference type="RuleBase" id="RU003956"/>
    </source>
</evidence>
<comment type="cofactor">
    <cofactor evidence="1">
        <name>Zn(2+)</name>
        <dbReference type="ChEBI" id="CHEBI:29105"/>
    </cofactor>
</comment>
<name>A0ABR1IZW1_9AGAR</name>
<evidence type="ECO:0000256" key="6">
    <source>
        <dbReference type="ARBA" id="ARBA00023239"/>
    </source>
</evidence>
<dbReference type="InterPro" id="IPR036874">
    <property type="entry name" value="Carbonic_anhydrase_sf"/>
</dbReference>
<comment type="similarity">
    <text evidence="2 8">Belongs to the beta-class carbonic anhydrase family.</text>
</comment>
<protein>
    <recommendedName>
        <fullName evidence="3 8">Carbonic anhydrase</fullName>
        <ecNumber evidence="3 8">4.2.1.1</ecNumber>
    </recommendedName>
    <alternativeName>
        <fullName evidence="8">Carbonate dehydratase</fullName>
    </alternativeName>
</protein>
<evidence type="ECO:0000256" key="2">
    <source>
        <dbReference type="ARBA" id="ARBA00006217"/>
    </source>
</evidence>
<accession>A0ABR1IZW1</accession>
<dbReference type="SUPFAM" id="SSF53056">
    <property type="entry name" value="beta-carbonic anhydrase, cab"/>
    <property type="match status" value="1"/>
</dbReference>
<keyword evidence="4" id="KW-0479">Metal-binding</keyword>